<keyword evidence="1" id="KW-0732">Signal</keyword>
<dbReference type="PROSITE" id="PS51752">
    <property type="entry name" value="JACALIN_LECTIN"/>
    <property type="match status" value="1"/>
</dbReference>
<accession>A0A074RTF3</accession>
<dbReference type="OrthoDB" id="3156891at2759"/>
<gene>
    <name evidence="4" type="ORF">V565_120220</name>
</gene>
<dbReference type="InterPro" id="IPR052321">
    <property type="entry name" value="PolyBind_ProtTraffic"/>
</dbReference>
<dbReference type="Pfam" id="PF01419">
    <property type="entry name" value="Jacalin"/>
    <property type="match status" value="2"/>
</dbReference>
<keyword evidence="5" id="KW-1185">Reference proteome</keyword>
<proteinExistence type="predicted"/>
<keyword evidence="2" id="KW-0430">Lectin</keyword>
<dbReference type="SMART" id="SM00915">
    <property type="entry name" value="Jacalin"/>
    <property type="match status" value="2"/>
</dbReference>
<evidence type="ECO:0000313" key="5">
    <source>
        <dbReference type="Proteomes" id="UP000027456"/>
    </source>
</evidence>
<dbReference type="EMBL" id="AZST01000485">
    <property type="protein sequence ID" value="KEP48610.1"/>
    <property type="molecule type" value="Genomic_DNA"/>
</dbReference>
<evidence type="ECO:0000313" key="4">
    <source>
        <dbReference type="EMBL" id="KEP48610.1"/>
    </source>
</evidence>
<organism evidence="4 5">
    <name type="scientific">Rhizoctonia solani 123E</name>
    <dbReference type="NCBI Taxonomy" id="1423351"/>
    <lineage>
        <taxon>Eukaryota</taxon>
        <taxon>Fungi</taxon>
        <taxon>Dikarya</taxon>
        <taxon>Basidiomycota</taxon>
        <taxon>Agaricomycotina</taxon>
        <taxon>Agaricomycetes</taxon>
        <taxon>Cantharellales</taxon>
        <taxon>Ceratobasidiaceae</taxon>
        <taxon>Rhizoctonia</taxon>
    </lineage>
</organism>
<dbReference type="InterPro" id="IPR001229">
    <property type="entry name" value="Jacalin-like_lectin_dom"/>
</dbReference>
<dbReference type="AlphaFoldDB" id="A0A074RTF3"/>
<dbReference type="InterPro" id="IPR054586">
    <property type="entry name" value="MACPF_1_fungal"/>
</dbReference>
<dbReference type="Gene3D" id="2.100.10.30">
    <property type="entry name" value="Jacalin-like lectin domain"/>
    <property type="match status" value="2"/>
</dbReference>
<comment type="caution">
    <text evidence="4">The sequence shown here is derived from an EMBL/GenBank/DDBJ whole genome shotgun (WGS) entry which is preliminary data.</text>
</comment>
<protein>
    <submittedName>
        <fullName evidence="4">Jacalin domain protein</fullName>
    </submittedName>
</protein>
<dbReference type="SUPFAM" id="SSF51101">
    <property type="entry name" value="Mannose-binding lectins"/>
    <property type="match status" value="2"/>
</dbReference>
<reference evidence="4 5" key="1">
    <citation type="submission" date="2013-12" db="EMBL/GenBank/DDBJ databases">
        <authorList>
            <person name="Cubeta M."/>
            <person name="Pakala S."/>
            <person name="Fedorova N."/>
            <person name="Thomas E."/>
            <person name="Dean R."/>
            <person name="Jabaji S."/>
            <person name="Neate S."/>
            <person name="Toda T."/>
            <person name="Tavantzis S."/>
            <person name="Vilgalys R."/>
            <person name="Bharathan N."/>
            <person name="Pakala S."/>
            <person name="Losada L.S."/>
            <person name="Zafar N."/>
            <person name="Nierman W."/>
        </authorList>
    </citation>
    <scope>NUCLEOTIDE SEQUENCE [LARGE SCALE GENOMIC DNA]</scope>
    <source>
        <strain evidence="4 5">123E</strain>
    </source>
</reference>
<name>A0A074RTF3_9AGAM</name>
<evidence type="ECO:0000256" key="2">
    <source>
        <dbReference type="ARBA" id="ARBA00022734"/>
    </source>
</evidence>
<dbReference type="GO" id="GO:0030246">
    <property type="term" value="F:carbohydrate binding"/>
    <property type="evidence" value="ECO:0007669"/>
    <property type="project" value="UniProtKB-KW"/>
</dbReference>
<dbReference type="Pfam" id="PF22693">
    <property type="entry name" value="MACPF_1"/>
    <property type="match status" value="1"/>
</dbReference>
<feature type="domain" description="Jacalin-type lectin" evidence="3">
    <location>
        <begin position="441"/>
        <end position="584"/>
    </location>
</feature>
<dbReference type="Proteomes" id="UP000027456">
    <property type="component" value="Unassembled WGS sequence"/>
</dbReference>
<dbReference type="InterPro" id="IPR036404">
    <property type="entry name" value="Jacalin-like_lectin_dom_sf"/>
</dbReference>
<sequence length="587" mass="65144">MENIRPNNSGDNNALLPSDCTTSSNENDHILKNAGWLCGFRVNNMDGPQVLANQVAYYINGAAPFIEETNDTLTEIITTHHKRESNYIHQGWSAGAVATLSPWTQSRIDATNRYNAGGTWITRRTLALRLRIQVLLEDISPAPEFEVAIEEALTRSSRFERFQAVYRALSRWGDVVPLEIEMGSSLSFTDTETNFAQLPLAEAVPFNNFNDINVFKIKTANIIRKGAASNAEWSDGSWVTIDVPATGWRLVRIVAVTPTINILSDSLQARLTELYTERFSYVPPFTMGPIAWNQKIHDDAYNASRTISDVEVRGNCHIIGLSIKYLDGVVSQGGKDGGNHHTFTLNNGEHIVEIMTCTDDEWLRGIQFITNTGRCSTIYGWFEDIPVISRSKGGVLAGLSTSSKKHAQWDYLLTGVRGIWRYDLISRIPKENDVYSDFFGAKKHGVIFNDRALIGNSGSMHISSVEVRSEYVIDSIQFTYTDTRDSQKMLKTAHHGGHGGAHHRFELENGEYIASVSGRSNESGITQLCFVTNRGRASQVYGGGDGHSFSASPSLGESGNSMRLQYIIGKSHTNLNGIMFVWTPNLS</sequence>
<dbReference type="PANTHER" id="PTHR33589:SF3">
    <property type="entry name" value="ZYMOGEN GRANULE MEMBRANE PROTEIN 16-LIKE"/>
    <property type="match status" value="1"/>
</dbReference>
<dbReference type="HOGENOM" id="CLU_032933_0_0_1"/>
<dbReference type="PANTHER" id="PTHR33589">
    <property type="entry name" value="OS11G0524900 PROTEIN"/>
    <property type="match status" value="1"/>
</dbReference>
<evidence type="ECO:0000256" key="1">
    <source>
        <dbReference type="ARBA" id="ARBA00022729"/>
    </source>
</evidence>
<evidence type="ECO:0000259" key="3">
    <source>
        <dbReference type="PROSITE" id="PS51752"/>
    </source>
</evidence>